<comment type="caution">
    <text evidence="2">The sequence shown here is derived from an EMBL/GenBank/DDBJ whole genome shotgun (WGS) entry which is preliminary data.</text>
</comment>
<dbReference type="EMBL" id="CAUWAG010000012">
    <property type="protein sequence ID" value="CAJ2509047.1"/>
    <property type="molecule type" value="Genomic_DNA"/>
</dbReference>
<sequence length="179" mass="19850">MNSAFRQPKSSLPDLQWSVTTFPSSGSLRPLAEVRELVTVIRARTRATSVGERRSLRRYGPFEARTSPSENHHPANGYSENPSRSALANPELCQSELARKSSSFAFWLFRLILARSTAEVGSRTRRAGVETNGQYLNDCEVGRTSELCTGIGGKALQEPVWTELVRKLEAIQPVVPSNF</sequence>
<proteinExistence type="predicted"/>
<evidence type="ECO:0000313" key="3">
    <source>
        <dbReference type="Proteomes" id="UP001295740"/>
    </source>
</evidence>
<dbReference type="AlphaFoldDB" id="A0AAI8YLD6"/>
<feature type="region of interest" description="Disordered" evidence="1">
    <location>
        <begin position="52"/>
        <end position="86"/>
    </location>
</feature>
<name>A0AAI8YLD6_9PEZI</name>
<gene>
    <name evidence="2" type="ORF">KHLLAP_LOCUS9515</name>
</gene>
<reference evidence="2" key="1">
    <citation type="submission" date="2023-10" db="EMBL/GenBank/DDBJ databases">
        <authorList>
            <person name="Hackl T."/>
        </authorList>
    </citation>
    <scope>NUCLEOTIDE SEQUENCE</scope>
</reference>
<keyword evidence="3" id="KW-1185">Reference proteome</keyword>
<dbReference type="Proteomes" id="UP001295740">
    <property type="component" value="Unassembled WGS sequence"/>
</dbReference>
<evidence type="ECO:0000256" key="1">
    <source>
        <dbReference type="SAM" id="MobiDB-lite"/>
    </source>
</evidence>
<evidence type="ECO:0000313" key="2">
    <source>
        <dbReference type="EMBL" id="CAJ2509047.1"/>
    </source>
</evidence>
<protein>
    <submittedName>
        <fullName evidence="2">Uu.00g140730.m01.CDS01</fullName>
    </submittedName>
</protein>
<accession>A0AAI8YLD6</accession>
<organism evidence="2 3">
    <name type="scientific">Anthostomella pinea</name>
    <dbReference type="NCBI Taxonomy" id="933095"/>
    <lineage>
        <taxon>Eukaryota</taxon>
        <taxon>Fungi</taxon>
        <taxon>Dikarya</taxon>
        <taxon>Ascomycota</taxon>
        <taxon>Pezizomycotina</taxon>
        <taxon>Sordariomycetes</taxon>
        <taxon>Xylariomycetidae</taxon>
        <taxon>Xylariales</taxon>
        <taxon>Xylariaceae</taxon>
        <taxon>Anthostomella</taxon>
    </lineage>
</organism>